<sequence>MSAPTASKYFADRCTDFLPVEELDERIRYARSLEYTLRKWELKPEFRLRAEQVAAILTVPLPYLQPGGRLSEDGILFLRINLDSITPLCKYCKREPGHPWQPPAVSQAASSTQYGGSGLDDCSGSLYEPPSDTDTSSSSMIVKDYDMDMAEQKRCLNRDGNACVLTGSTKPSAYHIAPFSWNNTQANIKKTRKIGGARSLIAGFGFMSRTSYLCDPESPGASDEAWNMISMDPQLYSLWCRGYFALRYLNMDPIGQHEMNITLEFRWMPQMKEYFGQEIDTYNTGSGYNIQDLIDELYGFHDYGDPAPIADYETKLGTPTNNRPTLWSGKRIYIRMQMEDAYRFKDMIDMQWSCIIITALSGATGSPQLLANKDSKDRVMHWVQDHARIRRRAMK</sequence>
<keyword evidence="2" id="KW-1185">Reference proteome</keyword>
<name>A0A8H5X2S7_9HYPO</name>
<protein>
    <recommendedName>
        <fullName evidence="3">HNH nuclease domain-containing protein</fullName>
    </recommendedName>
</protein>
<dbReference type="Proteomes" id="UP000562682">
    <property type="component" value="Unassembled WGS sequence"/>
</dbReference>
<evidence type="ECO:0008006" key="3">
    <source>
        <dbReference type="Google" id="ProtNLM"/>
    </source>
</evidence>
<comment type="caution">
    <text evidence="1">The sequence shown here is derived from an EMBL/GenBank/DDBJ whole genome shotgun (WGS) entry which is preliminary data.</text>
</comment>
<evidence type="ECO:0000313" key="2">
    <source>
        <dbReference type="Proteomes" id="UP000562682"/>
    </source>
</evidence>
<gene>
    <name evidence="1" type="ORF">FDENT_8745</name>
</gene>
<dbReference type="AlphaFoldDB" id="A0A8H5X2S7"/>
<organism evidence="1 2">
    <name type="scientific">Fusarium denticulatum</name>
    <dbReference type="NCBI Taxonomy" id="48507"/>
    <lineage>
        <taxon>Eukaryota</taxon>
        <taxon>Fungi</taxon>
        <taxon>Dikarya</taxon>
        <taxon>Ascomycota</taxon>
        <taxon>Pezizomycotina</taxon>
        <taxon>Sordariomycetes</taxon>
        <taxon>Hypocreomycetidae</taxon>
        <taxon>Hypocreales</taxon>
        <taxon>Nectriaceae</taxon>
        <taxon>Fusarium</taxon>
        <taxon>Fusarium fujikuroi species complex</taxon>
    </lineage>
</organism>
<reference evidence="1 2" key="1">
    <citation type="submission" date="2020-05" db="EMBL/GenBank/DDBJ databases">
        <title>Identification and distribution of gene clusters putatively required for synthesis of sphingolipid metabolism inhibitors in phylogenetically diverse species of the filamentous fungus Fusarium.</title>
        <authorList>
            <person name="Kim H.-S."/>
            <person name="Busman M."/>
            <person name="Brown D.W."/>
            <person name="Divon H."/>
            <person name="Uhlig S."/>
            <person name="Proctor R.H."/>
        </authorList>
    </citation>
    <scope>NUCLEOTIDE SEQUENCE [LARGE SCALE GENOMIC DNA]</scope>
    <source>
        <strain evidence="1 2">NRRL 25311</strain>
    </source>
</reference>
<proteinExistence type="predicted"/>
<accession>A0A8H5X2S7</accession>
<evidence type="ECO:0000313" key="1">
    <source>
        <dbReference type="EMBL" id="KAF5679353.1"/>
    </source>
</evidence>
<dbReference type="EMBL" id="JAAOAK010000257">
    <property type="protein sequence ID" value="KAF5679353.1"/>
    <property type="molecule type" value="Genomic_DNA"/>
</dbReference>